<keyword evidence="4" id="KW-0175">Coiled coil</keyword>
<dbReference type="Proteomes" id="UP000031036">
    <property type="component" value="Unassembled WGS sequence"/>
</dbReference>
<feature type="coiled-coil region" evidence="4">
    <location>
        <begin position="482"/>
        <end position="572"/>
    </location>
</feature>
<dbReference type="STRING" id="6265.A0A0B2VL51"/>
<proteinExistence type="predicted"/>
<comment type="caution">
    <text evidence="6">The sequence shown here is derived from an EMBL/GenBank/DDBJ whole genome shotgun (WGS) entry which is preliminary data.</text>
</comment>
<feature type="domain" description="Protein kinase" evidence="5">
    <location>
        <begin position="631"/>
        <end position="824"/>
    </location>
</feature>
<sequence>MESVKVQKVQNINMKKMLVEKFVEIQAILNDQYKFFAREPHIIAAMYTFTADLFVTPLQRAHKALRNTTKYQPYFDELNATIEWAEFMHAGLLQEAETWNIFCTTYEKISVQESLLWFTTHIDNPNSPLDNRQIQLDMVQIAVDYLRFVKATVAHIRCFIQAINPLKSMYKFLYSIKENTKDVNELEKIIVQSVESLFGIAHDAEKLLRNADAAPNMYAITAALLVIPIRRIQLVLQSAPKHKPILPESASTIDETESLQLLLIERGLKWREFIAKRDEVQSILVNMRRRFNQRTLERRFERSVIRLKALSEDRKCLRQLRTRVIKIADFIRRQCPTKAAFAQVHELEMDVEETKRQCDDHLISLKTEIQNEESFIESVQQLQLQIRSLESEVSDAINDQRLHEVVNNEIPILRARILQLKAKGNESGKQRHYVEHNTEPAIRALLALNVLKQNGIIKLKLAVAKQDGKRLSKLELARLRFEVHNEQQLADLENQLQQLTVDDETRKTLTAQLQEISTESKQYEAALSRSPDTTVQQYDEIDDNWKAAGQDEEEIDRQLDQVEELSHDLRQRTISLLPSRLEDKKAQISQIPFEDRKKINEKVDTELLSSTSPSYEKSSAADFNVSISEVQCTNIFLGGGGFGMVFKGVYRGETVALKRLLSQTDEIRDEMKNIATLVKLKHKNLLAIFGFYMDECSEGIGCPTIIMEYCCNGSLRRWINGSERIAKGYFVKWMQQIAAAMFYLHNCHIAHRDLKPENVLLDESLSVRICDFGLCRELNKTIDTISFCGTDEYMAPEIISRQPCSVKVLLRFFLYLTLLDHLKS</sequence>
<dbReference type="GO" id="GO:0005524">
    <property type="term" value="F:ATP binding"/>
    <property type="evidence" value="ECO:0007669"/>
    <property type="project" value="UniProtKB-UniRule"/>
</dbReference>
<evidence type="ECO:0000256" key="4">
    <source>
        <dbReference type="SAM" id="Coils"/>
    </source>
</evidence>
<evidence type="ECO:0000259" key="5">
    <source>
        <dbReference type="PROSITE" id="PS50011"/>
    </source>
</evidence>
<keyword evidence="6" id="KW-0808">Transferase</keyword>
<name>A0A0B2VL51_TOXCA</name>
<dbReference type="SUPFAM" id="SSF56112">
    <property type="entry name" value="Protein kinase-like (PK-like)"/>
    <property type="match status" value="1"/>
</dbReference>
<organism evidence="6 7">
    <name type="scientific">Toxocara canis</name>
    <name type="common">Canine roundworm</name>
    <dbReference type="NCBI Taxonomy" id="6265"/>
    <lineage>
        <taxon>Eukaryota</taxon>
        <taxon>Metazoa</taxon>
        <taxon>Ecdysozoa</taxon>
        <taxon>Nematoda</taxon>
        <taxon>Chromadorea</taxon>
        <taxon>Rhabditida</taxon>
        <taxon>Spirurina</taxon>
        <taxon>Ascaridomorpha</taxon>
        <taxon>Ascaridoidea</taxon>
        <taxon>Toxocaridae</taxon>
        <taxon>Toxocara</taxon>
    </lineage>
</organism>
<evidence type="ECO:0000313" key="7">
    <source>
        <dbReference type="Proteomes" id="UP000031036"/>
    </source>
</evidence>
<dbReference type="PANTHER" id="PTHR44329:SF289">
    <property type="entry name" value="SERINE_THREONINE-PROTEIN KINASE VIK"/>
    <property type="match status" value="1"/>
</dbReference>
<dbReference type="OrthoDB" id="1668230at2759"/>
<dbReference type="Gene3D" id="1.10.510.10">
    <property type="entry name" value="Transferase(Phosphotransferase) domain 1"/>
    <property type="match status" value="1"/>
</dbReference>
<dbReference type="InterPro" id="IPR057134">
    <property type="entry name" value="Spectrin_Anc-1_3"/>
</dbReference>
<dbReference type="InterPro" id="IPR008271">
    <property type="entry name" value="Ser/Thr_kinase_AS"/>
</dbReference>
<dbReference type="PROSITE" id="PS50011">
    <property type="entry name" value="PROTEIN_KINASE_DOM"/>
    <property type="match status" value="1"/>
</dbReference>
<evidence type="ECO:0000313" key="6">
    <source>
        <dbReference type="EMBL" id="KHN81730.1"/>
    </source>
</evidence>
<reference evidence="6 7" key="1">
    <citation type="submission" date="2014-11" db="EMBL/GenBank/DDBJ databases">
        <title>Genetic blueprint of the zoonotic pathogen Toxocara canis.</title>
        <authorList>
            <person name="Zhu X.-Q."/>
            <person name="Korhonen P.K."/>
            <person name="Cai H."/>
            <person name="Young N.D."/>
            <person name="Nejsum P."/>
            <person name="von Samson-Himmelstjerna G."/>
            <person name="Boag P.R."/>
            <person name="Tan P."/>
            <person name="Li Q."/>
            <person name="Min J."/>
            <person name="Yang Y."/>
            <person name="Wang X."/>
            <person name="Fang X."/>
            <person name="Hall R.S."/>
            <person name="Hofmann A."/>
            <person name="Sternberg P.W."/>
            <person name="Jex A.R."/>
            <person name="Gasser R.B."/>
        </authorList>
    </citation>
    <scope>NUCLEOTIDE SEQUENCE [LARGE SCALE GENOMIC DNA]</scope>
    <source>
        <strain evidence="6">PN_DK_2014</strain>
    </source>
</reference>
<dbReference type="InterPro" id="IPR051681">
    <property type="entry name" value="Ser/Thr_Kinases-Pseudokinases"/>
</dbReference>
<dbReference type="GO" id="GO:0004674">
    <property type="term" value="F:protein serine/threonine kinase activity"/>
    <property type="evidence" value="ECO:0007669"/>
    <property type="project" value="TreeGrafter"/>
</dbReference>
<keyword evidence="6" id="KW-0418">Kinase</keyword>
<dbReference type="AlphaFoldDB" id="A0A0B2VL51"/>
<dbReference type="PROSITE" id="PS00108">
    <property type="entry name" value="PROTEIN_KINASE_ST"/>
    <property type="match status" value="1"/>
</dbReference>
<evidence type="ECO:0000256" key="1">
    <source>
        <dbReference type="ARBA" id="ARBA00022741"/>
    </source>
</evidence>
<feature type="binding site" evidence="3">
    <location>
        <position position="658"/>
    </location>
    <ligand>
        <name>ATP</name>
        <dbReference type="ChEBI" id="CHEBI:30616"/>
    </ligand>
</feature>
<accession>A0A0B2VL51</accession>
<keyword evidence="7" id="KW-1185">Reference proteome</keyword>
<dbReference type="InterPro" id="IPR017441">
    <property type="entry name" value="Protein_kinase_ATP_BS"/>
</dbReference>
<dbReference type="PANTHER" id="PTHR44329">
    <property type="entry name" value="SERINE/THREONINE-PROTEIN KINASE TNNI3K-RELATED"/>
    <property type="match status" value="1"/>
</dbReference>
<gene>
    <name evidence="6" type="primary">map3k13-a</name>
    <name evidence="6" type="ORF">Tcan_07224</name>
</gene>
<dbReference type="InterPro" id="IPR000719">
    <property type="entry name" value="Prot_kinase_dom"/>
</dbReference>
<evidence type="ECO:0000256" key="2">
    <source>
        <dbReference type="ARBA" id="ARBA00022840"/>
    </source>
</evidence>
<dbReference type="Pfam" id="PF00069">
    <property type="entry name" value="Pkinase"/>
    <property type="match status" value="1"/>
</dbReference>
<protein>
    <submittedName>
        <fullName evidence="6">Mitogen-activated protein kinase kinase kinase 13-A</fullName>
    </submittedName>
</protein>
<evidence type="ECO:0000256" key="3">
    <source>
        <dbReference type="PROSITE-ProRule" id="PRU10141"/>
    </source>
</evidence>
<keyword evidence="2 3" id="KW-0067">ATP-binding</keyword>
<feature type="coiled-coil region" evidence="4">
    <location>
        <begin position="372"/>
        <end position="399"/>
    </location>
</feature>
<dbReference type="InterPro" id="IPR011009">
    <property type="entry name" value="Kinase-like_dom_sf"/>
</dbReference>
<dbReference type="PROSITE" id="PS00107">
    <property type="entry name" value="PROTEIN_KINASE_ATP"/>
    <property type="match status" value="1"/>
</dbReference>
<dbReference type="Pfam" id="PF24611">
    <property type="entry name" value="Spectrin_Anc-1"/>
    <property type="match status" value="1"/>
</dbReference>
<dbReference type="SMART" id="SM00220">
    <property type="entry name" value="S_TKc"/>
    <property type="match status" value="1"/>
</dbReference>
<dbReference type="EMBL" id="JPKZ01001475">
    <property type="protein sequence ID" value="KHN81730.1"/>
    <property type="molecule type" value="Genomic_DNA"/>
</dbReference>
<keyword evidence="1 3" id="KW-0547">Nucleotide-binding</keyword>